<sequence length="703" mass="78682">MCRWGFKIYVRFSLGYKKMEKVGSKVEDEFTWLPRGLICKARVEADEILRRVFERILLMFLDSVKKYYRVIKCFYSSLPWECSVKKYDLYELSRMLSEFMKMGKVKDADRLFEKIPEKNVVIWSIMIHGYSKNGLHKNSVECLTSMRNFGLVPNSFTIVGVLVGISGLKDLLLGQSVHGLTVKLGWEDNSFVGTSLLEAYAKCGNISDSGKIFEDIKSQGLVPWNAMIGALVHNELFEEAFLLFNRSRESGLFPNSMTIMALTQSCVAMGSKCLCESVHAMALKFGLVFNIQVNNSLLFLYSTLMELPAAWEIFDTMEKKDVISWSTMMSLLVHLEYASDAIKLFLHMRYSENEYDHLILMNLISACGISGNLKMGRSVHAQVVTHGFGSELPLFNAMITMYARCEDLNSSRTVFDHSTIKSMVSWTSIISGLLHNGRPREALDMFISVRIEENFFTDSVLLVSALTTAGEMVASELCMQLHCHTIKTGLTNYRSIQNSLISTYSKCGNVELANNVFEQMASLRDVVSWNAIINGYGINGHGETALSLFYEFSKSGGIPDSATYLSILSACSHSGLASDGLLIFSQIIDENRIEVGAEHYGCIADLLARAGYVPDVSSFLNGDGKTLWKVILNECARNSDLKLAEFAARKFHEQIKKDPGQLVLLSNLYASVGRFKDAEALRSSMDTQKLIKVPGFSILTGNL</sequence>
<dbReference type="InParanoid" id="K4B405"/>
<accession>K4B405</accession>
<dbReference type="InterPro" id="IPR011990">
    <property type="entry name" value="TPR-like_helical_dom_sf"/>
</dbReference>
<reference evidence="3" key="1">
    <citation type="journal article" date="2012" name="Nature">
        <title>The tomato genome sequence provides insights into fleshy fruit evolution.</title>
        <authorList>
            <consortium name="Tomato Genome Consortium"/>
        </authorList>
    </citation>
    <scope>NUCLEOTIDE SEQUENCE [LARGE SCALE GENOMIC DNA]</scope>
    <source>
        <strain evidence="3">cv. Heinz 1706</strain>
    </source>
</reference>
<dbReference type="InterPro" id="IPR002885">
    <property type="entry name" value="PPR_rpt"/>
</dbReference>
<dbReference type="OMA" id="HVGCIVD"/>
<feature type="repeat" description="PPR" evidence="2">
    <location>
        <begin position="189"/>
        <end position="223"/>
    </location>
</feature>
<dbReference type="FunFam" id="1.25.40.10:FF:000158">
    <property type="entry name" value="pentatricopeptide repeat-containing protein At2g33680"/>
    <property type="match status" value="1"/>
</dbReference>
<feature type="repeat" description="PPR" evidence="2">
    <location>
        <begin position="525"/>
        <end position="559"/>
    </location>
</feature>
<reference evidence="3" key="2">
    <citation type="submission" date="2015-06" db="UniProtKB">
        <authorList>
            <consortium name="EnsemblPlants"/>
        </authorList>
    </citation>
    <scope>IDENTIFICATION</scope>
    <source>
        <strain evidence="3">cv. Heinz 1706</strain>
    </source>
</reference>
<dbReference type="FunFam" id="1.25.40.10:FF:002610">
    <property type="entry name" value="Putative pentatricopeptide repeat-containing protein At2g01510"/>
    <property type="match status" value="1"/>
</dbReference>
<dbReference type="GO" id="GO:0099402">
    <property type="term" value="P:plant organ development"/>
    <property type="evidence" value="ECO:0007669"/>
    <property type="project" value="UniProtKB-ARBA"/>
</dbReference>
<keyword evidence="1" id="KW-0677">Repeat</keyword>
<feature type="repeat" description="PPR" evidence="2">
    <location>
        <begin position="119"/>
        <end position="153"/>
    </location>
</feature>
<dbReference type="Pfam" id="PF01535">
    <property type="entry name" value="PPR"/>
    <property type="match status" value="7"/>
</dbReference>
<keyword evidence="4" id="KW-1185">Reference proteome</keyword>
<dbReference type="FunFam" id="1.25.40.10:FF:000555">
    <property type="entry name" value="Pentatricopeptide repeat-containing protein"/>
    <property type="match status" value="1"/>
</dbReference>
<dbReference type="Pfam" id="PF13041">
    <property type="entry name" value="PPR_2"/>
    <property type="match status" value="1"/>
</dbReference>
<dbReference type="PaxDb" id="4081-Solyc01g111430.2.1"/>
<dbReference type="NCBIfam" id="TIGR00756">
    <property type="entry name" value="PPR"/>
    <property type="match status" value="4"/>
</dbReference>
<dbReference type="Pfam" id="PF20431">
    <property type="entry name" value="E_motif"/>
    <property type="match status" value="1"/>
</dbReference>
<dbReference type="GO" id="GO:0009451">
    <property type="term" value="P:RNA modification"/>
    <property type="evidence" value="ECO:0007669"/>
    <property type="project" value="InterPro"/>
</dbReference>
<dbReference type="Proteomes" id="UP000004994">
    <property type="component" value="Chromosome 1"/>
</dbReference>
<dbReference type="InterPro" id="IPR046960">
    <property type="entry name" value="PPR_At4g14850-like_plant"/>
</dbReference>
<dbReference type="HOGENOM" id="CLU_002706_15_1_1"/>
<evidence type="ECO:0000313" key="3">
    <source>
        <dbReference type="EnsemblPlants" id="Solyc01g111430.2.1"/>
    </source>
</evidence>
<protein>
    <submittedName>
        <fullName evidence="3">Uncharacterized protein</fullName>
    </submittedName>
</protein>
<dbReference type="GO" id="GO:0003723">
    <property type="term" value="F:RNA binding"/>
    <property type="evidence" value="ECO:0007669"/>
    <property type="project" value="InterPro"/>
</dbReference>
<dbReference type="PhylomeDB" id="K4B405"/>
<proteinExistence type="predicted"/>
<dbReference type="PANTHER" id="PTHR24015">
    <property type="entry name" value="OS07G0578800 PROTEIN-RELATED"/>
    <property type="match status" value="1"/>
</dbReference>
<dbReference type="PROSITE" id="PS51375">
    <property type="entry name" value="PPR"/>
    <property type="match status" value="3"/>
</dbReference>
<dbReference type="PANTHER" id="PTHR24015:SF548">
    <property type="entry name" value="OS08G0340900 PROTEIN"/>
    <property type="match status" value="1"/>
</dbReference>
<dbReference type="EnsemblPlants" id="Solyc01g111430.2.1">
    <property type="protein sequence ID" value="Solyc01g111430.2.1"/>
    <property type="gene ID" value="Solyc01g111430.2"/>
</dbReference>
<dbReference type="Gene3D" id="1.25.40.10">
    <property type="entry name" value="Tetratricopeptide repeat domain"/>
    <property type="match status" value="4"/>
</dbReference>
<dbReference type="eggNOG" id="KOG4197">
    <property type="taxonomic scope" value="Eukaryota"/>
</dbReference>
<organism evidence="3">
    <name type="scientific">Solanum lycopersicum</name>
    <name type="common">Tomato</name>
    <name type="synonym">Lycopersicon esculentum</name>
    <dbReference type="NCBI Taxonomy" id="4081"/>
    <lineage>
        <taxon>Eukaryota</taxon>
        <taxon>Viridiplantae</taxon>
        <taxon>Streptophyta</taxon>
        <taxon>Embryophyta</taxon>
        <taxon>Tracheophyta</taxon>
        <taxon>Spermatophyta</taxon>
        <taxon>Magnoliopsida</taxon>
        <taxon>eudicotyledons</taxon>
        <taxon>Gunneridae</taxon>
        <taxon>Pentapetalae</taxon>
        <taxon>asterids</taxon>
        <taxon>lamiids</taxon>
        <taxon>Solanales</taxon>
        <taxon>Solanaceae</taxon>
        <taxon>Solanoideae</taxon>
        <taxon>Solaneae</taxon>
        <taxon>Solanum</taxon>
        <taxon>Solanum subgen. Lycopersicon</taxon>
    </lineage>
</organism>
<dbReference type="InterPro" id="IPR046848">
    <property type="entry name" value="E_motif"/>
</dbReference>
<dbReference type="FunFam" id="1.25.40.10:FF:002608">
    <property type="entry name" value="Os03g0582100 protein"/>
    <property type="match status" value="1"/>
</dbReference>
<dbReference type="Gramene" id="Solyc01g111430.2.1">
    <property type="protein sequence ID" value="Solyc01g111430.2.1"/>
    <property type="gene ID" value="Solyc01g111430.2"/>
</dbReference>
<evidence type="ECO:0000256" key="2">
    <source>
        <dbReference type="PROSITE-ProRule" id="PRU00708"/>
    </source>
</evidence>
<evidence type="ECO:0000256" key="1">
    <source>
        <dbReference type="ARBA" id="ARBA00022737"/>
    </source>
</evidence>
<name>K4B405_SOLLC</name>
<dbReference type="AlphaFoldDB" id="K4B405"/>
<evidence type="ECO:0000313" key="4">
    <source>
        <dbReference type="Proteomes" id="UP000004994"/>
    </source>
</evidence>